<sequence>MINGRILPWVQDNADQRVWESWEVIIRDLFVLDRDGNVVEVVNLTSFNPDPSENDGDNYLTIKNLLLEARDQ</sequence>
<dbReference type="EMBL" id="UINC01002929">
    <property type="protein sequence ID" value="SVA01688.1"/>
    <property type="molecule type" value="Genomic_DNA"/>
</dbReference>
<accession>A0A381SEF9</accession>
<proteinExistence type="predicted"/>
<organism evidence="1">
    <name type="scientific">marine metagenome</name>
    <dbReference type="NCBI Taxonomy" id="408172"/>
    <lineage>
        <taxon>unclassified sequences</taxon>
        <taxon>metagenomes</taxon>
        <taxon>ecological metagenomes</taxon>
    </lineage>
</organism>
<gene>
    <name evidence="1" type="ORF">METZ01_LOCUS54542</name>
</gene>
<reference evidence="1" key="1">
    <citation type="submission" date="2018-05" db="EMBL/GenBank/DDBJ databases">
        <authorList>
            <person name="Lanie J.A."/>
            <person name="Ng W.-L."/>
            <person name="Kazmierczak K.M."/>
            <person name="Andrzejewski T.M."/>
            <person name="Davidsen T.M."/>
            <person name="Wayne K.J."/>
            <person name="Tettelin H."/>
            <person name="Glass J.I."/>
            <person name="Rusch D."/>
            <person name="Podicherti R."/>
            <person name="Tsui H.-C.T."/>
            <person name="Winkler M.E."/>
        </authorList>
    </citation>
    <scope>NUCLEOTIDE SEQUENCE</scope>
</reference>
<evidence type="ECO:0000313" key="1">
    <source>
        <dbReference type="EMBL" id="SVA01688.1"/>
    </source>
</evidence>
<protein>
    <submittedName>
        <fullName evidence="1">Uncharacterized protein</fullName>
    </submittedName>
</protein>
<name>A0A381SEF9_9ZZZZ</name>
<dbReference type="AlphaFoldDB" id="A0A381SEF9"/>